<dbReference type="Proteomes" id="UP000035489">
    <property type="component" value="Unassembled WGS sequence"/>
</dbReference>
<organism evidence="1 2">
    <name type="scientific">Microvirga vignae</name>
    <dbReference type="NCBI Taxonomy" id="1225564"/>
    <lineage>
        <taxon>Bacteria</taxon>
        <taxon>Pseudomonadati</taxon>
        <taxon>Pseudomonadota</taxon>
        <taxon>Alphaproteobacteria</taxon>
        <taxon>Hyphomicrobiales</taxon>
        <taxon>Methylobacteriaceae</taxon>
        <taxon>Microvirga</taxon>
    </lineage>
</organism>
<sequence length="179" mass="18815">MRLTGNASSNTVKGNASANTLSGGLGSDTLHGGSGKAIFVFNTKPSSSSIDSLADYKVADDTIHLENGVVTKLADGKLASSAFWTGVKAHDRDDRIIHDSAKGYVYHDADGTGASKQVLTATTAKGLKMTYGEFHVIQDSSRARSLQVFGAAHVNAVVPHLFGILKMNTFHMDLHPGAT</sequence>
<dbReference type="PATRIC" id="fig|1225564.3.peg.3960"/>
<dbReference type="InterPro" id="IPR011049">
    <property type="entry name" value="Serralysin-like_metalloprot_C"/>
</dbReference>
<comment type="caution">
    <text evidence="1">The sequence shown here is derived from an EMBL/GenBank/DDBJ whole genome shotgun (WGS) entry which is preliminary data.</text>
</comment>
<dbReference type="EMBL" id="LCYG01000037">
    <property type="protein sequence ID" value="KLK92350.1"/>
    <property type="molecule type" value="Genomic_DNA"/>
</dbReference>
<dbReference type="AlphaFoldDB" id="A0A0H1RAW6"/>
<dbReference type="Pfam" id="PF00353">
    <property type="entry name" value="HemolysinCabind"/>
    <property type="match status" value="1"/>
</dbReference>
<dbReference type="InterPro" id="IPR001343">
    <property type="entry name" value="Hemolysn_Ca-bd"/>
</dbReference>
<evidence type="ECO:0008006" key="3">
    <source>
        <dbReference type="Google" id="ProtNLM"/>
    </source>
</evidence>
<accession>A0A0H1RAW6</accession>
<gene>
    <name evidence="1" type="ORF">AA309_15340</name>
</gene>
<name>A0A0H1RAW6_9HYPH</name>
<protein>
    <recommendedName>
        <fullName evidence="3">Peptidase M10 serralysin C-terminal domain-containing protein</fullName>
    </recommendedName>
</protein>
<evidence type="ECO:0000313" key="2">
    <source>
        <dbReference type="Proteomes" id="UP000035489"/>
    </source>
</evidence>
<dbReference type="RefSeq" id="WP_047189891.1">
    <property type="nucleotide sequence ID" value="NZ_LCYG01000037.1"/>
</dbReference>
<reference evidence="1 2" key="1">
    <citation type="submission" date="2015-05" db="EMBL/GenBank/DDBJ databases">
        <title>Draft genome sequence of Microvirga vignae strain BR3299, a novel nitrogen fixing bacteria isolated from Brazil semi-aired region.</title>
        <authorList>
            <person name="Zilli J.E."/>
            <person name="Passos S.R."/>
            <person name="Leite J."/>
            <person name="Baldani J.I."/>
            <person name="Xavier G.R."/>
            <person name="Rumjaneck N.G."/>
            <person name="Simoes-Araujo J.L."/>
        </authorList>
    </citation>
    <scope>NUCLEOTIDE SEQUENCE [LARGE SCALE GENOMIC DNA]</scope>
    <source>
        <strain evidence="1 2">BR3299</strain>
    </source>
</reference>
<dbReference type="Gene3D" id="2.150.10.10">
    <property type="entry name" value="Serralysin-like metalloprotease, C-terminal"/>
    <property type="match status" value="1"/>
</dbReference>
<proteinExistence type="predicted"/>
<dbReference type="OrthoDB" id="5380561at2"/>
<dbReference type="STRING" id="1225564.AA309_15340"/>
<evidence type="ECO:0000313" key="1">
    <source>
        <dbReference type="EMBL" id="KLK92350.1"/>
    </source>
</evidence>
<dbReference type="GO" id="GO:0005509">
    <property type="term" value="F:calcium ion binding"/>
    <property type="evidence" value="ECO:0007669"/>
    <property type="project" value="InterPro"/>
</dbReference>
<dbReference type="SUPFAM" id="SSF51120">
    <property type="entry name" value="beta-Roll"/>
    <property type="match status" value="1"/>
</dbReference>
<keyword evidence="2" id="KW-1185">Reference proteome</keyword>